<accession>A0A2P8D3H6</accession>
<dbReference type="EMBL" id="PYGA01000019">
    <property type="protein sequence ID" value="PSK91771.1"/>
    <property type="molecule type" value="Genomic_DNA"/>
</dbReference>
<sequence length="132" mass="14713">MTNVVRLHTKSNDLSKEGPSHVPWAARAQVTRVDIIHNGVPSEFTRDMTHIAKGSDFMAADDMAALMGLLDHLRDWLENHGALTPGSRILVRVAGEDIAPAELAAERRNPGRVVDTRWVTTRTSPRAPFRRR</sequence>
<dbReference type="RefSeq" id="WP_146165648.1">
    <property type="nucleotide sequence ID" value="NZ_PYGA01000019.1"/>
</dbReference>
<gene>
    <name evidence="1" type="ORF">CLV63_11952</name>
</gene>
<protein>
    <submittedName>
        <fullName evidence="1">Uncharacterized protein</fullName>
    </submittedName>
</protein>
<comment type="caution">
    <text evidence="1">The sequence shown here is derived from an EMBL/GenBank/DDBJ whole genome shotgun (WGS) entry which is preliminary data.</text>
</comment>
<keyword evidence="2" id="KW-1185">Reference proteome</keyword>
<organism evidence="1 2">
    <name type="scientific">Murinocardiopsis flavida</name>
    <dbReference type="NCBI Taxonomy" id="645275"/>
    <lineage>
        <taxon>Bacteria</taxon>
        <taxon>Bacillati</taxon>
        <taxon>Actinomycetota</taxon>
        <taxon>Actinomycetes</taxon>
        <taxon>Streptosporangiales</taxon>
        <taxon>Nocardiopsidaceae</taxon>
        <taxon>Murinocardiopsis</taxon>
    </lineage>
</organism>
<reference evidence="1 2" key="1">
    <citation type="submission" date="2018-03" db="EMBL/GenBank/DDBJ databases">
        <title>Genomic Encyclopedia of Archaeal and Bacterial Type Strains, Phase II (KMG-II): from individual species to whole genera.</title>
        <authorList>
            <person name="Goeker M."/>
        </authorList>
    </citation>
    <scope>NUCLEOTIDE SEQUENCE [LARGE SCALE GENOMIC DNA]</scope>
    <source>
        <strain evidence="1 2">DSM 45312</strain>
    </source>
</reference>
<evidence type="ECO:0000313" key="1">
    <source>
        <dbReference type="EMBL" id="PSK91771.1"/>
    </source>
</evidence>
<dbReference type="AlphaFoldDB" id="A0A2P8D3H6"/>
<evidence type="ECO:0000313" key="2">
    <source>
        <dbReference type="Proteomes" id="UP000240542"/>
    </source>
</evidence>
<proteinExistence type="predicted"/>
<dbReference type="Proteomes" id="UP000240542">
    <property type="component" value="Unassembled WGS sequence"/>
</dbReference>
<name>A0A2P8D3H6_9ACTN</name>